<dbReference type="OrthoDB" id="2287688at2759"/>
<evidence type="ECO:0008006" key="3">
    <source>
        <dbReference type="Google" id="ProtNLM"/>
    </source>
</evidence>
<dbReference type="AlphaFoldDB" id="A0A077X1I4"/>
<name>A0A077X1I4_9FUNG</name>
<protein>
    <recommendedName>
        <fullName evidence="3">F-box domain-containing protein</fullName>
    </recommendedName>
</protein>
<gene>
    <name evidence="2" type="ORF">LRAMOSA05232</name>
</gene>
<proteinExistence type="predicted"/>
<accession>A0A077X1I4</accession>
<keyword evidence="1" id="KW-1133">Transmembrane helix</keyword>
<dbReference type="EMBL" id="LK023368">
    <property type="protein sequence ID" value="CDS13048.1"/>
    <property type="molecule type" value="Genomic_DNA"/>
</dbReference>
<reference evidence="2" key="1">
    <citation type="journal article" date="2014" name="Genome Announc.">
        <title>De novo whole-genome sequence and genome annotation of Lichtheimia ramosa.</title>
        <authorList>
            <person name="Linde J."/>
            <person name="Schwartze V."/>
            <person name="Binder U."/>
            <person name="Lass-Florl C."/>
            <person name="Voigt K."/>
            <person name="Horn F."/>
        </authorList>
    </citation>
    <scope>NUCLEOTIDE SEQUENCE</scope>
    <source>
        <strain evidence="2">JMRC FSU:6197</strain>
    </source>
</reference>
<evidence type="ECO:0000256" key="1">
    <source>
        <dbReference type="SAM" id="Phobius"/>
    </source>
</evidence>
<organism evidence="2">
    <name type="scientific">Lichtheimia ramosa</name>
    <dbReference type="NCBI Taxonomy" id="688394"/>
    <lineage>
        <taxon>Eukaryota</taxon>
        <taxon>Fungi</taxon>
        <taxon>Fungi incertae sedis</taxon>
        <taxon>Mucoromycota</taxon>
        <taxon>Mucoromycotina</taxon>
        <taxon>Mucoromycetes</taxon>
        <taxon>Mucorales</taxon>
        <taxon>Lichtheimiaceae</taxon>
        <taxon>Lichtheimia</taxon>
    </lineage>
</organism>
<sequence length="324" mass="37380">MVCAYMLRSPQIRRSIFKKGFLHPPFSTCSFFFFFLIVMRLKIFPNHAQSSLLKLHTTSNNIFKSKRFSATSPLQNSQTTIHHLPDEIITLILLSIQDVDIEMLCTIAAVTPKFRRIAMDLIRRYMLPAIQLNTLIDQEGRRRFTTHYFFQALDEEMMMATFIPLISTPKRVRNDNYAALPTLRRLCMSESSQSIAVKSAQRHEPLNRRQASWHTLDSMATTTDADTNTNALMSKKRPLKISQVGHHVSCSNRMVTGVNNNNISNSVWQMGYRVDGSECDQDRYMTPTHVHIHLSLLWQQKKKNASHPAVWTTWIKKKTTAVHS</sequence>
<keyword evidence="1" id="KW-0812">Transmembrane</keyword>
<evidence type="ECO:0000313" key="2">
    <source>
        <dbReference type="EMBL" id="CDS13048.1"/>
    </source>
</evidence>
<feature type="transmembrane region" description="Helical" evidence="1">
    <location>
        <begin position="21"/>
        <end position="41"/>
    </location>
</feature>
<keyword evidence="1" id="KW-0472">Membrane</keyword>